<accession>A0A445JCA8</accession>
<feature type="transmembrane region" description="Helical" evidence="1">
    <location>
        <begin position="58"/>
        <end position="78"/>
    </location>
</feature>
<dbReference type="Proteomes" id="UP000289340">
    <property type="component" value="Chromosome 8"/>
</dbReference>
<keyword evidence="1" id="KW-0472">Membrane</keyword>
<organism evidence="2 3">
    <name type="scientific">Glycine soja</name>
    <name type="common">Wild soybean</name>
    <dbReference type="NCBI Taxonomy" id="3848"/>
    <lineage>
        <taxon>Eukaryota</taxon>
        <taxon>Viridiplantae</taxon>
        <taxon>Streptophyta</taxon>
        <taxon>Embryophyta</taxon>
        <taxon>Tracheophyta</taxon>
        <taxon>Spermatophyta</taxon>
        <taxon>Magnoliopsida</taxon>
        <taxon>eudicotyledons</taxon>
        <taxon>Gunneridae</taxon>
        <taxon>Pentapetalae</taxon>
        <taxon>rosids</taxon>
        <taxon>fabids</taxon>
        <taxon>Fabales</taxon>
        <taxon>Fabaceae</taxon>
        <taxon>Papilionoideae</taxon>
        <taxon>50 kb inversion clade</taxon>
        <taxon>NPAAA clade</taxon>
        <taxon>indigoferoid/millettioid clade</taxon>
        <taxon>Phaseoleae</taxon>
        <taxon>Glycine</taxon>
        <taxon>Glycine subgen. Soja</taxon>
    </lineage>
</organism>
<proteinExistence type="predicted"/>
<reference evidence="2 3" key="1">
    <citation type="submission" date="2018-09" db="EMBL/GenBank/DDBJ databases">
        <title>A high-quality reference genome of wild soybean provides a powerful tool to mine soybean genomes.</title>
        <authorList>
            <person name="Xie M."/>
            <person name="Chung C.Y.L."/>
            <person name="Li M.-W."/>
            <person name="Wong F.-L."/>
            <person name="Chan T.-F."/>
            <person name="Lam H.-M."/>
        </authorList>
    </citation>
    <scope>NUCLEOTIDE SEQUENCE [LARGE SCALE GENOMIC DNA]</scope>
    <source>
        <strain evidence="3">cv. W05</strain>
        <tissue evidence="2">Hypocotyl of etiolated seedlings</tissue>
    </source>
</reference>
<dbReference type="EMBL" id="QZWG01000008">
    <property type="protein sequence ID" value="RZB96103.1"/>
    <property type="molecule type" value="Genomic_DNA"/>
</dbReference>
<keyword evidence="1" id="KW-0812">Transmembrane</keyword>
<gene>
    <name evidence="2" type="ORF">D0Y65_020096</name>
</gene>
<evidence type="ECO:0000313" key="3">
    <source>
        <dbReference type="Proteomes" id="UP000289340"/>
    </source>
</evidence>
<comment type="caution">
    <text evidence="2">The sequence shown here is derived from an EMBL/GenBank/DDBJ whole genome shotgun (WGS) entry which is preliminary data.</text>
</comment>
<feature type="transmembrane region" description="Helical" evidence="1">
    <location>
        <begin position="26"/>
        <end position="46"/>
    </location>
</feature>
<keyword evidence="3" id="KW-1185">Reference proteome</keyword>
<keyword evidence="1" id="KW-1133">Transmembrane helix</keyword>
<dbReference type="PANTHER" id="PTHR35997">
    <property type="entry name" value="COTTON FIBER PROTEIN-RELATED"/>
    <property type="match status" value="1"/>
</dbReference>
<name>A0A445JCA8_GLYSO</name>
<protein>
    <submittedName>
        <fullName evidence="2">Uncharacterized protein</fullName>
    </submittedName>
</protein>
<dbReference type="AlphaFoldDB" id="A0A445JCA8"/>
<dbReference type="PANTHER" id="PTHR35997:SF6">
    <property type="entry name" value="COTTON FIBER PROTEIN"/>
    <property type="match status" value="1"/>
</dbReference>
<evidence type="ECO:0000256" key="1">
    <source>
        <dbReference type="SAM" id="Phobius"/>
    </source>
</evidence>
<sequence length="239" mass="28008">MPNPPCLAEDSIKYYKPKDHTQNTKGFSIFASVLSLTIYISLFYIFNISPYTLLNNYIFWFFLSNNIILIIAVDSGVFSSLEQEQDPYEQYHVSNYQQVDDKKCINPKMGGEMVQEINKYTITENNTVPECVIEVVVQNELPKETSEGYSNNVKKPLLPLEVHDSDRACKEKHVPARFKCDRPHRIKRVNDESMKRRRSATTKIEAEVDEENEFNSMTNEELNRRVEEFIQKCRLDFRQ</sequence>
<evidence type="ECO:0000313" key="2">
    <source>
        <dbReference type="EMBL" id="RZB96103.1"/>
    </source>
</evidence>